<sequence>MLVHTGYLGLIGETLHRETIADSVNQGDIMNPLFAVHAKGFW</sequence>
<evidence type="ECO:0000313" key="1">
    <source>
        <dbReference type="EMBL" id="JAH72955.1"/>
    </source>
</evidence>
<dbReference type="AlphaFoldDB" id="A0A0E9V681"/>
<proteinExistence type="predicted"/>
<reference evidence="1" key="2">
    <citation type="journal article" date="2015" name="Fish Shellfish Immunol.">
        <title>Early steps in the European eel (Anguilla anguilla)-Vibrio vulnificus interaction in the gills: Role of the RtxA13 toxin.</title>
        <authorList>
            <person name="Callol A."/>
            <person name="Pajuelo D."/>
            <person name="Ebbesson L."/>
            <person name="Teles M."/>
            <person name="MacKenzie S."/>
            <person name="Amaro C."/>
        </authorList>
    </citation>
    <scope>NUCLEOTIDE SEQUENCE</scope>
</reference>
<dbReference type="EMBL" id="GBXM01035622">
    <property type="protein sequence ID" value="JAH72955.1"/>
    <property type="molecule type" value="Transcribed_RNA"/>
</dbReference>
<organism evidence="1">
    <name type="scientific">Anguilla anguilla</name>
    <name type="common">European freshwater eel</name>
    <name type="synonym">Muraena anguilla</name>
    <dbReference type="NCBI Taxonomy" id="7936"/>
    <lineage>
        <taxon>Eukaryota</taxon>
        <taxon>Metazoa</taxon>
        <taxon>Chordata</taxon>
        <taxon>Craniata</taxon>
        <taxon>Vertebrata</taxon>
        <taxon>Euteleostomi</taxon>
        <taxon>Actinopterygii</taxon>
        <taxon>Neopterygii</taxon>
        <taxon>Teleostei</taxon>
        <taxon>Anguilliformes</taxon>
        <taxon>Anguillidae</taxon>
        <taxon>Anguilla</taxon>
    </lineage>
</organism>
<protein>
    <submittedName>
        <fullName evidence="1">Uncharacterized protein</fullName>
    </submittedName>
</protein>
<accession>A0A0E9V681</accession>
<reference evidence="1" key="1">
    <citation type="submission" date="2014-11" db="EMBL/GenBank/DDBJ databases">
        <authorList>
            <person name="Amaro Gonzalez C."/>
        </authorList>
    </citation>
    <scope>NUCLEOTIDE SEQUENCE</scope>
</reference>
<name>A0A0E9V681_ANGAN</name>